<reference evidence="1 2" key="1">
    <citation type="journal article" date="2016" name="Mol. Biol. Evol.">
        <title>Comparative Genomics of Early-Diverging Mushroom-Forming Fungi Provides Insights into the Origins of Lignocellulose Decay Capabilities.</title>
        <authorList>
            <person name="Nagy L.G."/>
            <person name="Riley R."/>
            <person name="Tritt A."/>
            <person name="Adam C."/>
            <person name="Daum C."/>
            <person name="Floudas D."/>
            <person name="Sun H."/>
            <person name="Yadav J.S."/>
            <person name="Pangilinan J."/>
            <person name="Larsson K.H."/>
            <person name="Matsuura K."/>
            <person name="Barry K."/>
            <person name="Labutti K."/>
            <person name="Kuo R."/>
            <person name="Ohm R.A."/>
            <person name="Bhattacharya S.S."/>
            <person name="Shirouzu T."/>
            <person name="Yoshinaga Y."/>
            <person name="Martin F.M."/>
            <person name="Grigoriev I.V."/>
            <person name="Hibbett D.S."/>
        </authorList>
    </citation>
    <scope>NUCLEOTIDE SEQUENCE [LARGE SCALE GENOMIC DNA]</scope>
    <source>
        <strain evidence="1 2">CBS 109695</strain>
    </source>
</reference>
<evidence type="ECO:0000313" key="2">
    <source>
        <dbReference type="Proteomes" id="UP000076532"/>
    </source>
</evidence>
<dbReference type="AlphaFoldDB" id="A0A166PXH5"/>
<proteinExistence type="predicted"/>
<dbReference type="EMBL" id="KV417514">
    <property type="protein sequence ID" value="KZP26552.1"/>
    <property type="molecule type" value="Genomic_DNA"/>
</dbReference>
<protein>
    <submittedName>
        <fullName evidence="1">Uncharacterized protein</fullName>
    </submittedName>
</protein>
<gene>
    <name evidence="1" type="ORF">FIBSPDRAFT_854870</name>
</gene>
<organism evidence="1 2">
    <name type="scientific">Athelia psychrophila</name>
    <dbReference type="NCBI Taxonomy" id="1759441"/>
    <lineage>
        <taxon>Eukaryota</taxon>
        <taxon>Fungi</taxon>
        <taxon>Dikarya</taxon>
        <taxon>Basidiomycota</taxon>
        <taxon>Agaricomycotina</taxon>
        <taxon>Agaricomycetes</taxon>
        <taxon>Agaricomycetidae</taxon>
        <taxon>Atheliales</taxon>
        <taxon>Atheliaceae</taxon>
        <taxon>Athelia</taxon>
    </lineage>
</organism>
<dbReference type="Proteomes" id="UP000076532">
    <property type="component" value="Unassembled WGS sequence"/>
</dbReference>
<name>A0A166PXH5_9AGAM</name>
<evidence type="ECO:0000313" key="1">
    <source>
        <dbReference type="EMBL" id="KZP26552.1"/>
    </source>
</evidence>
<accession>A0A166PXH5</accession>
<keyword evidence="2" id="KW-1185">Reference proteome</keyword>
<sequence length="135" mass="15243">MPPKDEAMYASIALLWLYTHHRVADHPRSACAGCVWHAFAPVLGGGGGVRAHIEEVRGRGGEKGNKLPALPDRRCFCSRRRLQREVDATTVSVLFHLADCQERDYQLRSPQRTHFINCSIFRHRISTKHGAPSWS</sequence>
<feature type="non-terminal residue" evidence="1">
    <location>
        <position position="135"/>
    </location>
</feature>